<dbReference type="EMBL" id="PJNB01000001">
    <property type="protein sequence ID" value="PKW15972.1"/>
    <property type="molecule type" value="Genomic_DNA"/>
</dbReference>
<evidence type="ECO:0000256" key="1">
    <source>
        <dbReference type="SAM" id="MobiDB-lite"/>
    </source>
</evidence>
<keyword evidence="2" id="KW-0812">Transmembrane</keyword>
<gene>
    <name evidence="3" type="ORF">A8926_3755</name>
</gene>
<feature type="region of interest" description="Disordered" evidence="1">
    <location>
        <begin position="79"/>
        <end position="114"/>
    </location>
</feature>
<dbReference type="AlphaFoldDB" id="A0A2N3XZ89"/>
<comment type="caution">
    <text evidence="3">The sequence shown here is derived from an EMBL/GenBank/DDBJ whole genome shotgun (WGS) entry which is preliminary data.</text>
</comment>
<accession>A0A2N3XZ89</accession>
<keyword evidence="2" id="KW-0472">Membrane</keyword>
<dbReference type="RefSeq" id="WP_010696515.1">
    <property type="nucleotide sequence ID" value="NZ_CP061007.1"/>
</dbReference>
<evidence type="ECO:0000313" key="3">
    <source>
        <dbReference type="EMBL" id="PKW15972.1"/>
    </source>
</evidence>
<organism evidence="3 4">
    <name type="scientific">Saccharopolyspora spinosa</name>
    <dbReference type="NCBI Taxonomy" id="60894"/>
    <lineage>
        <taxon>Bacteria</taxon>
        <taxon>Bacillati</taxon>
        <taxon>Actinomycetota</taxon>
        <taxon>Actinomycetes</taxon>
        <taxon>Pseudonocardiales</taxon>
        <taxon>Pseudonocardiaceae</taxon>
        <taxon>Saccharopolyspora</taxon>
    </lineage>
</organism>
<reference evidence="3" key="1">
    <citation type="submission" date="2017-12" db="EMBL/GenBank/DDBJ databases">
        <title>Sequencing the genomes of 1000 Actinobacteria strains.</title>
        <authorList>
            <person name="Klenk H.-P."/>
        </authorList>
    </citation>
    <scope>NUCLEOTIDE SEQUENCE [LARGE SCALE GENOMIC DNA]</scope>
    <source>
        <strain evidence="3">DSM 44228</strain>
    </source>
</reference>
<evidence type="ECO:0000256" key="2">
    <source>
        <dbReference type="SAM" id="Phobius"/>
    </source>
</evidence>
<name>A0A2N3XZ89_SACSN</name>
<dbReference type="OrthoDB" id="9950229at2"/>
<feature type="transmembrane region" description="Helical" evidence="2">
    <location>
        <begin position="51"/>
        <end position="72"/>
    </location>
</feature>
<proteinExistence type="predicted"/>
<keyword evidence="2" id="KW-1133">Transmembrane helix</keyword>
<dbReference type="Proteomes" id="UP000233786">
    <property type="component" value="Unassembled WGS sequence"/>
</dbReference>
<evidence type="ECO:0000313" key="4">
    <source>
        <dbReference type="Proteomes" id="UP000233786"/>
    </source>
</evidence>
<sequence>MDRSHRKKWLMRLPIWGAFAALFGLAMWCNVRLMALTWTGGTPSDDAAETWYAQGLFLSLAGSGLFFCLALFCGAPRSATRPVGGHESSALGGQQQVADHPAQPGQELGDGLWR</sequence>
<keyword evidence="4" id="KW-1185">Reference proteome</keyword>
<protein>
    <submittedName>
        <fullName evidence="3">Uncharacterized protein</fullName>
    </submittedName>
</protein>